<dbReference type="Pfam" id="PF03692">
    <property type="entry name" value="CxxCxxCC"/>
    <property type="match status" value="1"/>
</dbReference>
<dbReference type="STRING" id="1691903.A9B99_04745"/>
<evidence type="ECO:0000313" key="2">
    <source>
        <dbReference type="Proteomes" id="UP000078225"/>
    </source>
</evidence>
<proteinExistence type="predicted"/>
<dbReference type="RefSeq" id="WP_064595082.1">
    <property type="nucleotide sequence ID" value="NZ_CP134782.1"/>
</dbReference>
<comment type="caution">
    <text evidence="1">The sequence shown here is derived from an EMBL/GenBank/DDBJ whole genome shotgun (WGS) entry which is preliminary data.</text>
</comment>
<dbReference type="EMBL" id="LYRP01000001">
    <property type="protein sequence ID" value="OAT79004.1"/>
    <property type="molecule type" value="Genomic_DNA"/>
</dbReference>
<protein>
    <recommendedName>
        <fullName evidence="3">Proteinase inhibitor</fullName>
    </recommendedName>
</protein>
<name>A0A1B7L9I2_9ENTR</name>
<keyword evidence="2" id="KW-1185">Reference proteome</keyword>
<dbReference type="InterPro" id="IPR005358">
    <property type="entry name" value="Puta_zinc/iron-chelating_dom"/>
</dbReference>
<organism evidence="1 2">
    <name type="scientific">Mangrovibacter phragmitis</name>
    <dbReference type="NCBI Taxonomy" id="1691903"/>
    <lineage>
        <taxon>Bacteria</taxon>
        <taxon>Pseudomonadati</taxon>
        <taxon>Pseudomonadota</taxon>
        <taxon>Gammaproteobacteria</taxon>
        <taxon>Enterobacterales</taxon>
        <taxon>Enterobacteriaceae</taxon>
        <taxon>Mangrovibacter</taxon>
    </lineage>
</organism>
<dbReference type="PANTHER" id="PTHR36931">
    <property type="entry name" value="UPF0153 PROTEIN YEIW"/>
    <property type="match status" value="1"/>
</dbReference>
<dbReference type="AlphaFoldDB" id="A0A1B7L9I2"/>
<evidence type="ECO:0008006" key="3">
    <source>
        <dbReference type="Google" id="ProtNLM"/>
    </source>
</evidence>
<dbReference type="Proteomes" id="UP000078225">
    <property type="component" value="Unassembled WGS sequence"/>
</dbReference>
<gene>
    <name evidence="1" type="ORF">A9B99_04745</name>
</gene>
<evidence type="ECO:0000313" key="1">
    <source>
        <dbReference type="EMBL" id="OAT79004.1"/>
    </source>
</evidence>
<dbReference type="OrthoDB" id="9803986at2"/>
<dbReference type="InterPro" id="IPR052572">
    <property type="entry name" value="UPF0153_domain"/>
</dbReference>
<reference evidence="2" key="1">
    <citation type="submission" date="2016-05" db="EMBL/GenBank/DDBJ databases">
        <authorList>
            <person name="Behera P."/>
            <person name="Vaishampayan P."/>
            <person name="Singh N."/>
            <person name="Raina V."/>
            <person name="Suar M."/>
            <person name="Pattnaik A."/>
            <person name="Rastogi G."/>
        </authorList>
    </citation>
    <scope>NUCLEOTIDE SEQUENCE [LARGE SCALE GENOMIC DNA]</scope>
    <source>
        <strain evidence="2">MP23</strain>
    </source>
</reference>
<dbReference type="PANTHER" id="PTHR36931:SF1">
    <property type="entry name" value="UPF0153 PROTEIN YEIW"/>
    <property type="match status" value="1"/>
</dbReference>
<sequence>MHCRPDCGACCTAPSISSPIPGMPDGKPANVRCIQLSEDNRCNIFGSDLRPAVCASLQPSLEMCSTNREAAMTWLINLEQATAP</sequence>
<accession>A0A1B7L9I2</accession>